<comment type="caution">
    <text evidence="1">The sequence shown here is derived from an EMBL/GenBank/DDBJ whole genome shotgun (WGS) entry which is preliminary data.</text>
</comment>
<feature type="non-terminal residue" evidence="1">
    <location>
        <position position="1"/>
    </location>
</feature>
<reference evidence="1 2" key="1">
    <citation type="submission" date="2023-05" db="EMBL/GenBank/DDBJ databases">
        <title>Novel species of genus Flectobacillus isolated from stream in China.</title>
        <authorList>
            <person name="Lu H."/>
        </authorList>
    </citation>
    <scope>NUCLEOTIDE SEQUENCE [LARGE SCALE GENOMIC DNA]</scope>
    <source>
        <strain evidence="1 2">DC10W</strain>
    </source>
</reference>
<sequence>ELFTTPQKEGKESENILWELLIKNGVALTEKIECITLQDDAKIYHTANRKLAFVLDSYTNEVQTAVLTLKPKNIICLDSLFENNDNLKTNAQLKFEDNGISFKTI</sequence>
<evidence type="ECO:0000313" key="2">
    <source>
        <dbReference type="Proteomes" id="UP001236569"/>
    </source>
</evidence>
<proteinExistence type="predicted"/>
<evidence type="ECO:0000313" key="1">
    <source>
        <dbReference type="EMBL" id="MDI9867606.1"/>
    </source>
</evidence>
<organism evidence="1 2">
    <name type="scientific">Flectobacillus longus</name>
    <dbReference type="NCBI Taxonomy" id="2984207"/>
    <lineage>
        <taxon>Bacteria</taxon>
        <taxon>Pseudomonadati</taxon>
        <taxon>Bacteroidota</taxon>
        <taxon>Cytophagia</taxon>
        <taxon>Cytophagales</taxon>
        <taxon>Flectobacillaceae</taxon>
        <taxon>Flectobacillus</taxon>
    </lineage>
</organism>
<dbReference type="Proteomes" id="UP001236569">
    <property type="component" value="Unassembled WGS sequence"/>
</dbReference>
<protein>
    <submittedName>
        <fullName evidence="1">Uncharacterized protein</fullName>
    </submittedName>
</protein>
<name>A0ABT6YVL4_9BACT</name>
<dbReference type="EMBL" id="JASHID010000044">
    <property type="protein sequence ID" value="MDI9867606.1"/>
    <property type="molecule type" value="Genomic_DNA"/>
</dbReference>
<dbReference type="RefSeq" id="WP_283372226.1">
    <property type="nucleotide sequence ID" value="NZ_JASHID010000044.1"/>
</dbReference>
<gene>
    <name evidence="1" type="ORF">QM480_24920</name>
</gene>
<keyword evidence="2" id="KW-1185">Reference proteome</keyword>
<accession>A0ABT6YVL4</accession>